<evidence type="ECO:0000259" key="1">
    <source>
        <dbReference type="Pfam" id="PF17775"/>
    </source>
</evidence>
<dbReference type="AlphaFoldDB" id="A0A6S6LVY8"/>
<dbReference type="InterPro" id="IPR048469">
    <property type="entry name" value="YchJ-like_M"/>
</dbReference>
<dbReference type="Gene3D" id="3.10.450.50">
    <property type="match status" value="1"/>
</dbReference>
<dbReference type="NCBIfam" id="NF002486">
    <property type="entry name" value="PRK01752.1"/>
    <property type="match status" value="1"/>
</dbReference>
<dbReference type="EMBL" id="AP023213">
    <property type="protein sequence ID" value="BCG46177.1"/>
    <property type="molecule type" value="Genomic_DNA"/>
</dbReference>
<evidence type="ECO:0000313" key="2">
    <source>
        <dbReference type="EMBL" id="BCG46177.1"/>
    </source>
</evidence>
<gene>
    <name evidence="2" type="ORF">GEOBRER4_n0962</name>
</gene>
<accession>A0A6S6LVY8</accession>
<organism evidence="2 3">
    <name type="scientific">Citrifermentans bremense</name>
    <dbReference type="NCBI Taxonomy" id="60035"/>
    <lineage>
        <taxon>Bacteria</taxon>
        <taxon>Pseudomonadati</taxon>
        <taxon>Thermodesulfobacteriota</taxon>
        <taxon>Desulfuromonadia</taxon>
        <taxon>Geobacterales</taxon>
        <taxon>Geobacteraceae</taxon>
        <taxon>Citrifermentans</taxon>
    </lineage>
</organism>
<dbReference type="RefSeq" id="WP_085813595.1">
    <property type="nucleotide sequence ID" value="NZ_AP023213.1"/>
</dbReference>
<dbReference type="SUPFAM" id="SSF54427">
    <property type="entry name" value="NTF2-like"/>
    <property type="match status" value="1"/>
</dbReference>
<dbReference type="KEGG" id="gbn:GEOBRER4_09270"/>
<sequence length="164" mass="18285">MEQCACGTGLAYAECCQPIIKGQRPAETAEALMRARYAAYVNVETDFIFESTHAKHREGYDHDGTRAWAANSEWLGLQIISTKDGGKDDNAGEVEFVARWKEKGEEKVHHERALFKKEKSRWFFTDGLPVTAAPQQPIVKGPKIGRNDPCTCGSGQKYKKCCGK</sequence>
<dbReference type="Pfam" id="PF17775">
    <property type="entry name" value="YchJ_M-like"/>
    <property type="match status" value="1"/>
</dbReference>
<dbReference type="SUPFAM" id="SSF103642">
    <property type="entry name" value="Sec-C motif"/>
    <property type="match status" value="1"/>
</dbReference>
<dbReference type="PANTHER" id="PTHR33747:SF1">
    <property type="entry name" value="ADENYLATE CYCLASE-ASSOCIATED CAP C-TERMINAL DOMAIN-CONTAINING PROTEIN"/>
    <property type="match status" value="1"/>
</dbReference>
<feature type="domain" description="YchJ-like middle NTF2-like" evidence="1">
    <location>
        <begin position="28"/>
        <end position="127"/>
    </location>
</feature>
<name>A0A6S6LVY8_9BACT</name>
<protein>
    <submittedName>
        <fullName evidence="2">UPF0225 protein YchJ</fullName>
    </submittedName>
</protein>
<dbReference type="Proteomes" id="UP000515472">
    <property type="component" value="Chromosome"/>
</dbReference>
<dbReference type="Pfam" id="PF02810">
    <property type="entry name" value="SEC-C"/>
    <property type="match status" value="1"/>
</dbReference>
<dbReference type="InterPro" id="IPR004027">
    <property type="entry name" value="SEC_C_motif"/>
</dbReference>
<keyword evidence="3" id="KW-1185">Reference proteome</keyword>
<reference evidence="2 3" key="1">
    <citation type="submission" date="2020-06" db="EMBL/GenBank/DDBJ databases">
        <title>Interaction of electrochemicaly active bacteria, Geobacter bremensis R4 on different carbon anode.</title>
        <authorList>
            <person name="Meng L."/>
            <person name="Yoshida N."/>
        </authorList>
    </citation>
    <scope>NUCLEOTIDE SEQUENCE [LARGE SCALE GENOMIC DNA]</scope>
    <source>
        <strain evidence="2 3">R4</strain>
    </source>
</reference>
<dbReference type="InterPro" id="IPR032710">
    <property type="entry name" value="NTF2-like_dom_sf"/>
</dbReference>
<dbReference type="PANTHER" id="PTHR33747">
    <property type="entry name" value="UPF0225 PROTEIN SCO1677"/>
    <property type="match status" value="1"/>
</dbReference>
<proteinExistence type="predicted"/>
<evidence type="ECO:0000313" key="3">
    <source>
        <dbReference type="Proteomes" id="UP000515472"/>
    </source>
</evidence>